<dbReference type="Pfam" id="PF00126">
    <property type="entry name" value="HTH_1"/>
    <property type="match status" value="1"/>
</dbReference>
<dbReference type="KEGG" id="vco:VC0395_A1183"/>
<evidence type="ECO:0000259" key="5">
    <source>
        <dbReference type="PROSITE" id="PS50931"/>
    </source>
</evidence>
<keyword evidence="4" id="KW-0804">Transcription</keyword>
<dbReference type="SUPFAM" id="SSF53850">
    <property type="entry name" value="Periplasmic binding protein-like II"/>
    <property type="match status" value="1"/>
</dbReference>
<dbReference type="InterPro" id="IPR036388">
    <property type="entry name" value="WH-like_DNA-bd_sf"/>
</dbReference>
<dbReference type="PROSITE" id="PS50931">
    <property type="entry name" value="HTH_LYSR"/>
    <property type="match status" value="1"/>
</dbReference>
<dbReference type="OrthoDB" id="464481at2"/>
<keyword evidence="2" id="KW-0805">Transcription regulation</keyword>
<accession>A0A0H3ALW3</accession>
<comment type="similarity">
    <text evidence="1">Belongs to the LysR transcriptional regulatory family.</text>
</comment>
<sequence length="303" mass="34310">MLLTKRSIKENKAMRHLNFHHLHYFWTVAKEGHLTRAAQQLNVSQSALSSQIRQLEGQLGHDLFVRQGRSLQLTEVGHLVLEYAESIFNLSGELLSIMESGELQRVQQLRIGSVATLSRNFQENFLRPVLGKSDVRLILSSSTLEDLLGQLQMHKLDLILSNRPVPSDSTQPWRCKRIAQQSVCLVGPPSDTLRRYQFPQDLPKVKTLVPGASSEIRLQFDLYCEQLGLAVTPYAEVDDMAMLRLLARDVEGVTVVPEVVVQDEIETGRLCNYGTLDAVTESFYAITTKRHFDMSIVNRLLDN</sequence>
<dbReference type="GO" id="GO:0000976">
    <property type="term" value="F:transcription cis-regulatory region binding"/>
    <property type="evidence" value="ECO:0007669"/>
    <property type="project" value="TreeGrafter"/>
</dbReference>
<dbReference type="InterPro" id="IPR000847">
    <property type="entry name" value="LysR_HTH_N"/>
</dbReference>
<dbReference type="FunFam" id="1.10.10.10:FF:000001">
    <property type="entry name" value="LysR family transcriptional regulator"/>
    <property type="match status" value="1"/>
</dbReference>
<dbReference type="Gene3D" id="1.10.10.10">
    <property type="entry name" value="Winged helix-like DNA-binding domain superfamily/Winged helix DNA-binding domain"/>
    <property type="match status" value="1"/>
</dbReference>
<dbReference type="Pfam" id="PF03466">
    <property type="entry name" value="LysR_substrate"/>
    <property type="match status" value="1"/>
</dbReference>
<gene>
    <name evidence="6" type="ordered locus">VC0395_A1183</name>
</gene>
<dbReference type="PANTHER" id="PTHR30126:SF98">
    <property type="entry name" value="HTH-TYPE TRANSCRIPTIONAL ACTIVATOR BAUR"/>
    <property type="match status" value="1"/>
</dbReference>
<dbReference type="KEGG" id="vcr:VC395_1696"/>
<dbReference type="Gene3D" id="3.40.190.290">
    <property type="match status" value="1"/>
</dbReference>
<feature type="domain" description="HTH lysR-type" evidence="5">
    <location>
        <begin position="17"/>
        <end position="74"/>
    </location>
</feature>
<dbReference type="PATRIC" id="fig|345073.21.peg.1641"/>
<dbReference type="SUPFAM" id="SSF46785">
    <property type="entry name" value="Winged helix' DNA-binding domain"/>
    <property type="match status" value="1"/>
</dbReference>
<evidence type="ECO:0000256" key="4">
    <source>
        <dbReference type="ARBA" id="ARBA00023163"/>
    </source>
</evidence>
<reference evidence="6 7" key="1">
    <citation type="submission" date="2007-03" db="EMBL/GenBank/DDBJ databases">
        <authorList>
            <person name="Heidelberg J."/>
        </authorList>
    </citation>
    <scope>NUCLEOTIDE SEQUENCE [LARGE SCALE GENOMIC DNA]</scope>
    <source>
        <strain evidence="7">ATCC 39541 / Classical Ogawa 395 / O395</strain>
    </source>
</reference>
<dbReference type="EMBL" id="CP000627">
    <property type="protein sequence ID" value="ABQ21689.1"/>
    <property type="molecule type" value="Genomic_DNA"/>
</dbReference>
<dbReference type="PANTHER" id="PTHR30126">
    <property type="entry name" value="HTH-TYPE TRANSCRIPTIONAL REGULATOR"/>
    <property type="match status" value="1"/>
</dbReference>
<dbReference type="Proteomes" id="UP000000249">
    <property type="component" value="Chromosome 1"/>
</dbReference>
<evidence type="ECO:0000256" key="3">
    <source>
        <dbReference type="ARBA" id="ARBA00023125"/>
    </source>
</evidence>
<dbReference type="AlphaFoldDB" id="A0A0H3ALW3"/>
<protein>
    <submittedName>
        <fullName evidence="6">Transcriptional regulator, LysR family</fullName>
    </submittedName>
</protein>
<dbReference type="PRINTS" id="PR00039">
    <property type="entry name" value="HTHLYSR"/>
</dbReference>
<dbReference type="eggNOG" id="COG0583">
    <property type="taxonomic scope" value="Bacteria"/>
</dbReference>
<organism evidence="6 7">
    <name type="scientific">Vibrio cholerae serotype O1 (strain ATCC 39541 / Classical Ogawa 395 / O395)</name>
    <dbReference type="NCBI Taxonomy" id="345073"/>
    <lineage>
        <taxon>Bacteria</taxon>
        <taxon>Pseudomonadati</taxon>
        <taxon>Pseudomonadota</taxon>
        <taxon>Gammaproteobacteria</taxon>
        <taxon>Vibrionales</taxon>
        <taxon>Vibrionaceae</taxon>
        <taxon>Vibrio</taxon>
    </lineage>
</organism>
<dbReference type="InterPro" id="IPR036390">
    <property type="entry name" value="WH_DNA-bd_sf"/>
</dbReference>
<evidence type="ECO:0000313" key="6">
    <source>
        <dbReference type="EMBL" id="ABQ21689.1"/>
    </source>
</evidence>
<name>A0A0H3ALW3_VIBC3</name>
<dbReference type="GO" id="GO:0003700">
    <property type="term" value="F:DNA-binding transcription factor activity"/>
    <property type="evidence" value="ECO:0007669"/>
    <property type="project" value="InterPro"/>
</dbReference>
<keyword evidence="3" id="KW-0238">DNA-binding</keyword>
<evidence type="ECO:0000256" key="2">
    <source>
        <dbReference type="ARBA" id="ARBA00023015"/>
    </source>
</evidence>
<dbReference type="InterPro" id="IPR005119">
    <property type="entry name" value="LysR_subst-bd"/>
</dbReference>
<proteinExistence type="inferred from homology"/>
<evidence type="ECO:0000313" key="7">
    <source>
        <dbReference type="Proteomes" id="UP000000249"/>
    </source>
</evidence>
<evidence type="ECO:0000256" key="1">
    <source>
        <dbReference type="ARBA" id="ARBA00009437"/>
    </source>
</evidence>